<accession>A0A840G6W3</accession>
<evidence type="ECO:0000256" key="5">
    <source>
        <dbReference type="RuleBase" id="RU362076"/>
    </source>
</evidence>
<sequence length="227" mass="23463">MASVSSTSSSSLAETYAALNGSSSTSKKSDMEAAQDRFLTLLVTQLQNQDPLNPLDNSEVTTQLAQINTVTGIEKLNSTLTELFDIYDQGQSMQAAGMIGKNVLVEGKNIALSEGAAVAGIDLAKSADKVTVSVLDSSGNIVYQEDLGSRKAGSFVFGWDGSTTSGGTKAKDGNYTFKVEATTAGTAVGATALQLGYVYAVVRNSSGFTLDLGSAGNVAYSAVKQIL</sequence>
<protein>
    <recommendedName>
        <fullName evidence="2 5">Basal-body rod modification protein FlgD</fullName>
    </recommendedName>
</protein>
<dbReference type="Pfam" id="PF13860">
    <property type="entry name" value="FlgD_ig"/>
    <property type="match status" value="1"/>
</dbReference>
<keyword evidence="8" id="KW-0966">Cell projection</keyword>
<dbReference type="EMBL" id="JACIGE010000003">
    <property type="protein sequence ID" value="MBB4246700.1"/>
    <property type="molecule type" value="Genomic_DNA"/>
</dbReference>
<evidence type="ECO:0000256" key="3">
    <source>
        <dbReference type="ARBA" id="ARBA00022795"/>
    </source>
</evidence>
<dbReference type="Pfam" id="PF03963">
    <property type="entry name" value="FlgD"/>
    <property type="match status" value="1"/>
</dbReference>
<dbReference type="InterPro" id="IPR005648">
    <property type="entry name" value="FlgD"/>
</dbReference>
<evidence type="ECO:0000313" key="9">
    <source>
        <dbReference type="Proteomes" id="UP000587070"/>
    </source>
</evidence>
<comment type="similarity">
    <text evidence="1 5">Belongs to the FlgD family.</text>
</comment>
<dbReference type="RefSeq" id="WP_153115220.1">
    <property type="nucleotide sequence ID" value="NZ_JACIGE010000003.1"/>
</dbReference>
<dbReference type="GO" id="GO:0044781">
    <property type="term" value="P:bacterial-type flagellum organization"/>
    <property type="evidence" value="ECO:0007669"/>
    <property type="project" value="UniProtKB-UniRule"/>
</dbReference>
<evidence type="ECO:0000259" key="7">
    <source>
        <dbReference type="Pfam" id="PF13861"/>
    </source>
</evidence>
<comment type="function">
    <text evidence="4 5">Required for flagellar hook formation. May act as a scaffolding protein.</text>
</comment>
<proteinExistence type="inferred from homology"/>
<keyword evidence="8" id="KW-0282">Flagellum</keyword>
<dbReference type="Gene3D" id="2.30.30.910">
    <property type="match status" value="1"/>
</dbReference>
<evidence type="ECO:0000256" key="1">
    <source>
        <dbReference type="ARBA" id="ARBA00010577"/>
    </source>
</evidence>
<comment type="caution">
    <text evidence="8">The sequence shown here is derived from an EMBL/GenBank/DDBJ whole genome shotgun (WGS) entry which is preliminary data.</text>
</comment>
<evidence type="ECO:0000256" key="2">
    <source>
        <dbReference type="ARBA" id="ARBA00016013"/>
    </source>
</evidence>
<dbReference type="AlphaFoldDB" id="A0A840G6W3"/>
<gene>
    <name evidence="8" type="ORF">GGD90_001063</name>
</gene>
<feature type="domain" description="FlgD Tudor-like" evidence="7">
    <location>
        <begin position="91"/>
        <end position="224"/>
    </location>
</feature>
<keyword evidence="9" id="KW-1185">Reference proteome</keyword>
<name>A0A840G6W3_RHOTE</name>
<dbReference type="InterPro" id="IPR025965">
    <property type="entry name" value="FlgD/Vpr_Ig-like"/>
</dbReference>
<evidence type="ECO:0000259" key="6">
    <source>
        <dbReference type="Pfam" id="PF13860"/>
    </source>
</evidence>
<dbReference type="OrthoDB" id="9785233at2"/>
<evidence type="ECO:0000313" key="8">
    <source>
        <dbReference type="EMBL" id="MBB4246700.1"/>
    </source>
</evidence>
<evidence type="ECO:0000256" key="4">
    <source>
        <dbReference type="ARBA" id="ARBA00024746"/>
    </source>
</evidence>
<keyword evidence="3 5" id="KW-1005">Bacterial flagellum biogenesis</keyword>
<keyword evidence="8" id="KW-0969">Cilium</keyword>
<feature type="domain" description="FlgD/Vpr Ig-like" evidence="6">
    <location>
        <begin position="108"/>
        <end position="184"/>
    </location>
</feature>
<organism evidence="8 9">
    <name type="scientific">Rhodocyclus tenuis</name>
    <name type="common">Rhodospirillum tenue</name>
    <dbReference type="NCBI Taxonomy" id="1066"/>
    <lineage>
        <taxon>Bacteria</taxon>
        <taxon>Pseudomonadati</taxon>
        <taxon>Pseudomonadota</taxon>
        <taxon>Betaproteobacteria</taxon>
        <taxon>Rhodocyclales</taxon>
        <taxon>Rhodocyclaceae</taxon>
        <taxon>Rhodocyclus</taxon>
    </lineage>
</organism>
<dbReference type="Pfam" id="PF13861">
    <property type="entry name" value="FLgD_tudor"/>
    <property type="match status" value="1"/>
</dbReference>
<dbReference type="Proteomes" id="UP000587070">
    <property type="component" value="Unassembled WGS sequence"/>
</dbReference>
<reference evidence="8 9" key="1">
    <citation type="submission" date="2020-08" db="EMBL/GenBank/DDBJ databases">
        <title>Genome sequencing of Purple Non-Sulfur Bacteria from various extreme environments.</title>
        <authorList>
            <person name="Mayer M."/>
        </authorList>
    </citation>
    <scope>NUCLEOTIDE SEQUENCE [LARGE SCALE GENOMIC DNA]</scope>
    <source>
        <strain evidence="8 9">2761</strain>
    </source>
</reference>
<dbReference type="InterPro" id="IPR025963">
    <property type="entry name" value="FLgD_Tudor"/>
</dbReference>
<dbReference type="Gene3D" id="2.60.40.4070">
    <property type="match status" value="1"/>
</dbReference>